<organism evidence="1 2">
    <name type="scientific">Prorocentrum cordatum</name>
    <dbReference type="NCBI Taxonomy" id="2364126"/>
    <lineage>
        <taxon>Eukaryota</taxon>
        <taxon>Sar</taxon>
        <taxon>Alveolata</taxon>
        <taxon>Dinophyceae</taxon>
        <taxon>Prorocentrales</taxon>
        <taxon>Prorocentraceae</taxon>
        <taxon>Prorocentrum</taxon>
    </lineage>
</organism>
<comment type="caution">
    <text evidence="1">The sequence shown here is derived from an EMBL/GenBank/DDBJ whole genome shotgun (WGS) entry which is preliminary data.</text>
</comment>
<sequence>MEAIKGGKAAVEQAAEQGLDPISTKQALEQLVVWGEKASAKEAVIQATRCFFIETNESPDSDVECVKWIFAMNSHPELKAAFDIARSNGYLKAISLQLGKDEAPLSRAAKQVERLAFRKGGGGAAAGKGRKKRRKR</sequence>
<proteinExistence type="predicted"/>
<dbReference type="EMBL" id="CAUYUJ010002225">
    <property type="protein sequence ID" value="CAK0799805.1"/>
    <property type="molecule type" value="Genomic_DNA"/>
</dbReference>
<evidence type="ECO:0000313" key="1">
    <source>
        <dbReference type="EMBL" id="CAK0799805.1"/>
    </source>
</evidence>
<dbReference type="Proteomes" id="UP001189429">
    <property type="component" value="Unassembled WGS sequence"/>
</dbReference>
<keyword evidence="2" id="KW-1185">Reference proteome</keyword>
<evidence type="ECO:0000313" key="2">
    <source>
        <dbReference type="Proteomes" id="UP001189429"/>
    </source>
</evidence>
<reference evidence="1" key="1">
    <citation type="submission" date="2023-10" db="EMBL/GenBank/DDBJ databases">
        <authorList>
            <person name="Chen Y."/>
            <person name="Shah S."/>
            <person name="Dougan E. K."/>
            <person name="Thang M."/>
            <person name="Chan C."/>
        </authorList>
    </citation>
    <scope>NUCLEOTIDE SEQUENCE [LARGE SCALE GENOMIC DNA]</scope>
</reference>
<accession>A0ABN9Q5M1</accession>
<name>A0ABN9Q5M1_9DINO</name>
<protein>
    <submittedName>
        <fullName evidence="1">Uncharacterized protein</fullName>
    </submittedName>
</protein>
<gene>
    <name evidence="1" type="ORF">PCOR1329_LOCUS8145</name>
</gene>